<feature type="domain" description="IMP dehydrogenase/GMP reductase" evidence="10">
    <location>
        <begin position="305"/>
        <end position="597"/>
    </location>
</feature>
<evidence type="ECO:0000259" key="12">
    <source>
        <dbReference type="Pfam" id="PF23362"/>
    </source>
</evidence>
<dbReference type="AlphaFoldDB" id="A0A814N6F2"/>
<dbReference type="Gene3D" id="3.20.20.70">
    <property type="entry name" value="Aldolase class I"/>
    <property type="match status" value="1"/>
</dbReference>
<feature type="binding site" evidence="8">
    <location>
        <position position="441"/>
    </location>
    <ligand>
        <name>K(+)</name>
        <dbReference type="ChEBI" id="CHEBI:29103"/>
    </ligand>
</feature>
<feature type="binding site" evidence="8">
    <location>
        <position position="439"/>
    </location>
    <ligand>
        <name>K(+)</name>
        <dbReference type="ChEBI" id="CHEBI:29103"/>
    </ligand>
</feature>
<evidence type="ECO:0000313" key="15">
    <source>
        <dbReference type="Proteomes" id="UP000663829"/>
    </source>
</evidence>
<dbReference type="EC" id="1.7.1.7" evidence="8"/>
<evidence type="ECO:0000256" key="5">
    <source>
        <dbReference type="ARBA" id="ARBA00023002"/>
    </source>
</evidence>
<dbReference type="Pfam" id="PF07717">
    <property type="entry name" value="OB_NTP_bind"/>
    <property type="match status" value="1"/>
</dbReference>
<evidence type="ECO:0000256" key="4">
    <source>
        <dbReference type="ARBA" id="ARBA00022958"/>
    </source>
</evidence>
<evidence type="ECO:0000256" key="8">
    <source>
        <dbReference type="HAMAP-Rule" id="MF_03195"/>
    </source>
</evidence>
<feature type="binding site" description="in other chain" evidence="8">
    <location>
        <begin position="438"/>
        <end position="439"/>
    </location>
    <ligand>
        <name>NADP(+)</name>
        <dbReference type="ChEBI" id="CHEBI:58349"/>
        <note>ligand shared between two neighboring subunits</note>
    </ligand>
</feature>
<feature type="binding site" description="in other chain" evidence="8">
    <location>
        <begin position="544"/>
        <end position="545"/>
    </location>
    <ligand>
        <name>NADP(+)</name>
        <dbReference type="ChEBI" id="CHEBI:58349"/>
        <note>ligand shared between two neighboring subunits</note>
    </ligand>
</feature>
<feature type="binding site" evidence="8">
    <location>
        <begin position="527"/>
        <end position="529"/>
    </location>
    <ligand>
        <name>GMP</name>
        <dbReference type="ChEBI" id="CHEBI:58115"/>
    </ligand>
</feature>
<evidence type="ECO:0000259" key="10">
    <source>
        <dbReference type="Pfam" id="PF00478"/>
    </source>
</evidence>
<feature type="binding site" description="in other chain" evidence="8">
    <location>
        <position position="336"/>
    </location>
    <ligand>
        <name>NADP(+)</name>
        <dbReference type="ChEBI" id="CHEBI:58349"/>
        <note>ligand shared between two neighboring subunits</note>
    </ligand>
</feature>
<dbReference type="Proteomes" id="UP000681722">
    <property type="component" value="Unassembled WGS sequence"/>
</dbReference>
<evidence type="ECO:0000256" key="2">
    <source>
        <dbReference type="ARBA" id="ARBA00022723"/>
    </source>
</evidence>
<comment type="caution">
    <text evidence="8">Lacks conserved residue(s) required for the propagation of feature annotation.</text>
</comment>
<feature type="active site" description="Thioimidate intermediate" evidence="8">
    <location>
        <position position="444"/>
    </location>
</feature>
<feature type="binding site" evidence="8">
    <location>
        <begin position="545"/>
        <end position="549"/>
    </location>
    <ligand>
        <name>GMP</name>
        <dbReference type="ChEBI" id="CHEBI:58115"/>
    </ligand>
</feature>
<proteinExistence type="inferred from homology"/>
<keyword evidence="2 8" id="KW-0479">Metal-binding</keyword>
<evidence type="ECO:0000256" key="3">
    <source>
        <dbReference type="ARBA" id="ARBA00022857"/>
    </source>
</evidence>
<dbReference type="PANTHER" id="PTHR43170:SF5">
    <property type="entry name" value="GMP REDUCTASE"/>
    <property type="match status" value="1"/>
</dbReference>
<feature type="binding site" evidence="8">
    <location>
        <position position="444"/>
    </location>
    <ligand>
        <name>K(+)</name>
        <dbReference type="ChEBI" id="CHEBI:29103"/>
    </ligand>
</feature>
<dbReference type="Pfam" id="PF00478">
    <property type="entry name" value="IMPDH"/>
    <property type="match status" value="1"/>
</dbReference>
<organism evidence="13 15">
    <name type="scientific">Didymodactylos carnosus</name>
    <dbReference type="NCBI Taxonomy" id="1234261"/>
    <lineage>
        <taxon>Eukaryota</taxon>
        <taxon>Metazoa</taxon>
        <taxon>Spiralia</taxon>
        <taxon>Gnathifera</taxon>
        <taxon>Rotifera</taxon>
        <taxon>Eurotatoria</taxon>
        <taxon>Bdelloidea</taxon>
        <taxon>Philodinida</taxon>
        <taxon>Philodinidae</taxon>
        <taxon>Didymodactylos</taxon>
    </lineage>
</organism>
<dbReference type="InterPro" id="IPR050139">
    <property type="entry name" value="GMP_reductase"/>
</dbReference>
<feature type="domain" description="ATP-dependent RNA helicase DHX37-like C-terminal" evidence="12">
    <location>
        <begin position="254"/>
        <end position="289"/>
    </location>
</feature>
<dbReference type="InterPro" id="IPR013785">
    <property type="entry name" value="Aldolase_TIM"/>
</dbReference>
<evidence type="ECO:0000313" key="14">
    <source>
        <dbReference type="EMBL" id="CAF3853305.1"/>
    </source>
</evidence>
<feature type="binding site" description="in other chain" evidence="8">
    <location>
        <begin position="387"/>
        <end position="389"/>
    </location>
    <ligand>
        <name>NADP(+)</name>
        <dbReference type="ChEBI" id="CHEBI:58349"/>
        <note>ligand shared between two neighboring subunits</note>
    </ligand>
</feature>
<gene>
    <name evidence="13" type="ORF">GPM918_LOCUS18098</name>
    <name evidence="14" type="ORF">SRO942_LOCUS18095</name>
</gene>
<dbReference type="InterPro" id="IPR001093">
    <property type="entry name" value="IMP_DH_GMPRt"/>
</dbReference>
<protein>
    <recommendedName>
        <fullName evidence="8">GMP reductase</fullName>
        <shortName evidence="8">GMPR</shortName>
        <ecNumber evidence="8">1.7.1.7</ecNumber>
    </recommendedName>
    <alternativeName>
        <fullName evidence="8">Guanosine 5'-monophosphate oxidoreductase</fullName>
        <shortName evidence="8">Guanosine monophosphate reductase</shortName>
    </alternativeName>
</protein>
<dbReference type="GO" id="GO:0003920">
    <property type="term" value="F:GMP reductase activity"/>
    <property type="evidence" value="ECO:0007669"/>
    <property type="project" value="UniProtKB-UniRule"/>
</dbReference>
<dbReference type="FunFam" id="3.20.20.70:FF:000012">
    <property type="entry name" value="GMP reductase"/>
    <property type="match status" value="1"/>
</dbReference>
<reference evidence="13" key="1">
    <citation type="submission" date="2021-02" db="EMBL/GenBank/DDBJ databases">
        <authorList>
            <person name="Nowell W R."/>
        </authorList>
    </citation>
    <scope>NUCLEOTIDE SEQUENCE</scope>
</reference>
<keyword evidence="15" id="KW-1185">Reference proteome</keyword>
<keyword evidence="3 8" id="KW-0521">NADP</keyword>
<dbReference type="InterPro" id="IPR011709">
    <property type="entry name" value="DEAD-box_helicase_OB_fold"/>
</dbReference>
<dbReference type="HAMAP" id="MF_00596">
    <property type="entry name" value="GMP_reduct_type1"/>
    <property type="match status" value="1"/>
</dbReference>
<dbReference type="InterPro" id="IPR015875">
    <property type="entry name" value="IMP_DH/GMP_Rdtase_CS"/>
</dbReference>
<evidence type="ECO:0000256" key="1">
    <source>
        <dbReference type="ARBA" id="ARBA00022631"/>
    </source>
</evidence>
<dbReference type="NCBIfam" id="TIGR01305">
    <property type="entry name" value="GMP_reduct_1"/>
    <property type="match status" value="1"/>
</dbReference>
<evidence type="ECO:0000256" key="9">
    <source>
        <dbReference type="RuleBase" id="RU003929"/>
    </source>
</evidence>
<keyword evidence="5 8" id="KW-0560">Oxidoreductase</keyword>
<comment type="caution">
    <text evidence="13">The sequence shown here is derived from an EMBL/GenBank/DDBJ whole genome shotgun (WGS) entry which is preliminary data.</text>
</comment>
<dbReference type="EMBL" id="CAJNOQ010005141">
    <property type="protein sequence ID" value="CAF1087789.1"/>
    <property type="molecule type" value="Genomic_DNA"/>
</dbReference>
<dbReference type="OrthoDB" id="418595at2759"/>
<dbReference type="GO" id="GO:0006163">
    <property type="term" value="P:purine nucleotide metabolic process"/>
    <property type="evidence" value="ECO:0007669"/>
    <property type="project" value="UniProtKB-UniRule"/>
</dbReference>
<feature type="binding site" evidence="8">
    <location>
        <begin position="477"/>
        <end position="479"/>
    </location>
    <ligand>
        <name>GMP</name>
        <dbReference type="ChEBI" id="CHEBI:58115"/>
    </ligand>
</feature>
<dbReference type="SMART" id="SM01240">
    <property type="entry name" value="IMPDH"/>
    <property type="match status" value="1"/>
</dbReference>
<dbReference type="NCBIfam" id="NF003470">
    <property type="entry name" value="PRK05096.1"/>
    <property type="match status" value="1"/>
</dbReference>
<comment type="catalytic activity">
    <reaction evidence="7 8 9">
        <text>IMP + NH4(+) + NADP(+) = GMP + NADPH + 2 H(+)</text>
        <dbReference type="Rhea" id="RHEA:17185"/>
        <dbReference type="ChEBI" id="CHEBI:15378"/>
        <dbReference type="ChEBI" id="CHEBI:28938"/>
        <dbReference type="ChEBI" id="CHEBI:57783"/>
        <dbReference type="ChEBI" id="CHEBI:58053"/>
        <dbReference type="ChEBI" id="CHEBI:58115"/>
        <dbReference type="ChEBI" id="CHEBI:58349"/>
        <dbReference type="EC" id="1.7.1.7"/>
    </reaction>
</comment>
<comment type="subunit">
    <text evidence="8">Homotetramer.</text>
</comment>
<feature type="binding site" evidence="8">
    <location>
        <position position="447"/>
    </location>
    <ligand>
        <name>K(+)</name>
        <dbReference type="ChEBI" id="CHEBI:29103"/>
    </ligand>
</feature>
<comment type="function">
    <text evidence="6 8 9">Catalyzes the irreversible NADPH-dependent deamination of GMP to IMP. It functions in the conversion of nucleobase, nucleoside and nucleotide derivatives of G to A nucleotides, and in maintaining the intracellular balance of A and G nucleotides.</text>
</comment>
<feature type="binding site" evidence="8">
    <location>
        <begin position="500"/>
        <end position="501"/>
    </location>
    <ligand>
        <name>GMP</name>
        <dbReference type="ChEBI" id="CHEBI:58115"/>
    </ligand>
</feature>
<comment type="similarity">
    <text evidence="8">Belongs to the IMPDH/GMPR family. GuaC type 1 subfamily.</text>
</comment>
<keyword evidence="4 8" id="KW-0630">Potassium</keyword>
<feature type="domain" description="DEAD-box helicase OB fold" evidence="11">
    <location>
        <begin position="101"/>
        <end position="188"/>
    </location>
</feature>
<dbReference type="CDD" id="cd00381">
    <property type="entry name" value="IMPDH"/>
    <property type="match status" value="1"/>
</dbReference>
<dbReference type="GO" id="GO:0046872">
    <property type="term" value="F:metal ion binding"/>
    <property type="evidence" value="ECO:0007669"/>
    <property type="project" value="UniProtKB-KW"/>
</dbReference>
<dbReference type="InterPro" id="IPR005993">
    <property type="entry name" value="GMPR"/>
</dbReference>
<keyword evidence="1 8" id="KW-0659">Purine metabolism</keyword>
<feature type="active site" description="Proton donor/acceptor" evidence="8">
    <location>
        <position position="446"/>
    </location>
</feature>
<dbReference type="SUPFAM" id="SSF51412">
    <property type="entry name" value="Inosine monophosphate dehydrogenase (IMPDH)"/>
    <property type="match status" value="1"/>
</dbReference>
<dbReference type="GO" id="GO:0006144">
    <property type="term" value="P:purine nucleobase metabolic process"/>
    <property type="evidence" value="ECO:0007669"/>
    <property type="project" value="UniProtKB-KW"/>
</dbReference>
<dbReference type="PANTHER" id="PTHR43170">
    <property type="entry name" value="GMP REDUCTASE"/>
    <property type="match status" value="1"/>
</dbReference>
<sequence length="610" mass="68306">MTSQENKINLDDYRRQWIGQGESLYFGDVMVLLKAVGAVEYSNCDQTVCDRYGIRFKAISEVRKIRKQLTNIVKSVIPDMSSALYLDAKMTPPNDQQILLLRKIMAAGMVDRLAKKIEQPIIINGKKVYNAYQTLVLEESVFVHPSSVLLNEMPSFVCYQDIHETSRMYMRGLCSIDIEWIPQLNPHICQFGLPEDDPSPRYDSNNDKIMCHRKATIGRLTWTLPKAIETDYPDTIDRYRWFGKFFLDGQICLKLEKFKPVLLCSSNSMVKSWANLMKRTEMLLNALVDLTREFIFRNSKKTYSGIPIIASNMDTVGTFEMACQLAKLKIFTTIHKHYTVEQWKTFATTNPEVLQNVAVSCGMTEADFKKLREIIAEIPKIEYICVDVANGYSEHFVEFVRLVRKEFPDKTIFAGNVVTCEMVEELLLSGADIVKVGIGPGSVCTTRMKTGVGYPQLSCVLECSDAAHGLGGHIVSDGGCTNSGDVAKAFGAGADFVMLGGMLAGHDESGTGEIIERNGRKYKLFYGMSSKTAMDKHSGGVAEYRASEGKTVEVPYRGNVSSTAQDILGGVRSCCTYVGASKLKELSRRTTFIRVSQQLNEVFTQNTVQF</sequence>
<dbReference type="EMBL" id="CAJOBC010005141">
    <property type="protein sequence ID" value="CAF3853305.1"/>
    <property type="molecule type" value="Genomic_DNA"/>
</dbReference>
<dbReference type="InterPro" id="IPR056371">
    <property type="entry name" value="DHX37-like_C"/>
</dbReference>
<dbReference type="PROSITE" id="PS00487">
    <property type="entry name" value="IMP_DH_GMP_RED"/>
    <property type="match status" value="1"/>
</dbReference>
<evidence type="ECO:0000256" key="7">
    <source>
        <dbReference type="ARBA" id="ARBA00048616"/>
    </source>
</evidence>
<dbReference type="GO" id="GO:1902560">
    <property type="term" value="C:GMP reductase complex"/>
    <property type="evidence" value="ECO:0007669"/>
    <property type="project" value="InterPro"/>
</dbReference>
<name>A0A814N6F2_9BILA</name>
<accession>A0A814N6F2</accession>
<dbReference type="Pfam" id="PF23362">
    <property type="entry name" value="DHX37_C"/>
    <property type="match status" value="1"/>
</dbReference>
<evidence type="ECO:0000256" key="6">
    <source>
        <dbReference type="ARBA" id="ARBA00037691"/>
    </source>
</evidence>
<feature type="binding site" description="in other chain" evidence="8">
    <location>
        <position position="528"/>
    </location>
    <ligand>
        <name>NADP(+)</name>
        <dbReference type="ChEBI" id="CHEBI:58349"/>
        <note>ligand shared between two neighboring subunits</note>
    </ligand>
</feature>
<evidence type="ECO:0000313" key="13">
    <source>
        <dbReference type="EMBL" id="CAF1087789.1"/>
    </source>
</evidence>
<dbReference type="Proteomes" id="UP000663829">
    <property type="component" value="Unassembled WGS sequence"/>
</dbReference>
<evidence type="ECO:0000259" key="11">
    <source>
        <dbReference type="Pfam" id="PF07717"/>
    </source>
</evidence>